<evidence type="ECO:0000313" key="2">
    <source>
        <dbReference type="Proteomes" id="UP000183670"/>
    </source>
</evidence>
<dbReference type="Proteomes" id="UP000183670">
    <property type="component" value="Unassembled WGS sequence"/>
</dbReference>
<accession>A0A1G6G4G0</accession>
<proteinExistence type="predicted"/>
<evidence type="ECO:0008006" key="3">
    <source>
        <dbReference type="Google" id="ProtNLM"/>
    </source>
</evidence>
<reference evidence="1 2" key="1">
    <citation type="submission" date="2016-10" db="EMBL/GenBank/DDBJ databases">
        <authorList>
            <person name="de Groot N.N."/>
        </authorList>
    </citation>
    <scope>NUCLEOTIDE SEQUENCE [LARGE SCALE GENOMIC DNA]</scope>
    <source>
        <strain evidence="1 2">NLAE-zl-C500</strain>
    </source>
</reference>
<evidence type="ECO:0000313" key="1">
    <source>
        <dbReference type="EMBL" id="SDB76870.1"/>
    </source>
</evidence>
<name>A0A1G6G4G0_BACOV</name>
<organism evidence="1 2">
    <name type="scientific">Bacteroides ovatus</name>
    <dbReference type="NCBI Taxonomy" id="28116"/>
    <lineage>
        <taxon>Bacteria</taxon>
        <taxon>Pseudomonadati</taxon>
        <taxon>Bacteroidota</taxon>
        <taxon>Bacteroidia</taxon>
        <taxon>Bacteroidales</taxon>
        <taxon>Bacteroidaceae</taxon>
        <taxon>Bacteroides</taxon>
    </lineage>
</organism>
<gene>
    <name evidence="1" type="ORF">SAMN05192581_101434</name>
</gene>
<sequence>MKRIPVDATEVRVCKDLFGFLQERRNERYTKFEAYCDLLNKASVQYISSSIPKGDRPELAEFHFVTTKTELAEVWHWHRATVRAFLDKLDEYGEIVRQEEPKCIICQMTALESPKKPTDLQLQLFDDMAAFIVTAWSSGNVDINQTAIACGQIITSSVKLSNQIMPVVNKEYTSFLRDSIITRLMQRLMDSPFSLKDNTTSSEAMRDLLVEAFTIHLHEDWERMLHLMMDIPELAAGKRSVIDYCDNEQFAVHLQAILTEYSNVCEIPVLTGVEQQSVTSNRNAHK</sequence>
<dbReference type="AlphaFoldDB" id="A0A1G6G4G0"/>
<dbReference type="RefSeq" id="WP_074557809.1">
    <property type="nucleotide sequence ID" value="NZ_FMYE01000014.1"/>
</dbReference>
<protein>
    <recommendedName>
        <fullName evidence="3">MarR family transcriptional regulator</fullName>
    </recommendedName>
</protein>
<dbReference type="EMBL" id="FMYE01000014">
    <property type="protein sequence ID" value="SDB76870.1"/>
    <property type="molecule type" value="Genomic_DNA"/>
</dbReference>